<comment type="function">
    <text evidence="1">May help in the organization of the PsaL subunit.</text>
</comment>
<dbReference type="RefSeq" id="WP_110986524.1">
    <property type="nucleotide sequence ID" value="NZ_CAWNWM010000007.1"/>
</dbReference>
<organism evidence="12 13">
    <name type="scientific">Acaryochloris thomasi RCC1774</name>
    <dbReference type="NCBI Taxonomy" id="1764569"/>
    <lineage>
        <taxon>Bacteria</taxon>
        <taxon>Bacillati</taxon>
        <taxon>Cyanobacteriota</taxon>
        <taxon>Cyanophyceae</taxon>
        <taxon>Acaryochloridales</taxon>
        <taxon>Acaryochloridaceae</taxon>
        <taxon>Acaryochloris</taxon>
        <taxon>Acaryochloris thomasi</taxon>
    </lineage>
</organism>
<evidence type="ECO:0000256" key="6">
    <source>
        <dbReference type="ARBA" id="ARBA00022692"/>
    </source>
</evidence>
<accession>A0A2W1JWQ9</accession>
<comment type="similarity">
    <text evidence="3">Belongs to the PsaI family.</text>
</comment>
<protein>
    <recommendedName>
        <fullName evidence="4">Photosystem I reaction center subunit VIII</fullName>
    </recommendedName>
</protein>
<proteinExistence type="inferred from homology"/>
<dbReference type="AlphaFoldDB" id="A0A2W1JWQ9"/>
<keyword evidence="8 11" id="KW-1133">Transmembrane helix</keyword>
<keyword evidence="13" id="KW-1185">Reference proteome</keyword>
<keyword evidence="5" id="KW-0602">Photosynthesis</keyword>
<evidence type="ECO:0000313" key="13">
    <source>
        <dbReference type="Proteomes" id="UP000248857"/>
    </source>
</evidence>
<dbReference type="EMBL" id="PQWO01000007">
    <property type="protein sequence ID" value="PZD73141.1"/>
    <property type="molecule type" value="Genomic_DNA"/>
</dbReference>
<dbReference type="InterPro" id="IPR036357">
    <property type="entry name" value="PSI_PsaI_sf"/>
</dbReference>
<dbReference type="Proteomes" id="UP000248857">
    <property type="component" value="Unassembled WGS sequence"/>
</dbReference>
<keyword evidence="7" id="KW-0603">Photosystem I</keyword>
<comment type="caution">
    <text evidence="12">The sequence shown here is derived from an EMBL/GenBank/DDBJ whole genome shotgun (WGS) entry which is preliminary data.</text>
</comment>
<sequence length="35" mass="3772">MLSDILPSIMVPLVCLVGFTVSMAAFFYYVEGDAA</sequence>
<evidence type="ECO:0000256" key="5">
    <source>
        <dbReference type="ARBA" id="ARBA00022531"/>
    </source>
</evidence>
<dbReference type="GO" id="GO:0031676">
    <property type="term" value="C:plasma membrane-derived thylakoid membrane"/>
    <property type="evidence" value="ECO:0007669"/>
    <property type="project" value="UniProtKB-SubCell"/>
</dbReference>
<feature type="transmembrane region" description="Helical" evidence="11">
    <location>
        <begin position="6"/>
        <end position="30"/>
    </location>
</feature>
<evidence type="ECO:0000313" key="12">
    <source>
        <dbReference type="EMBL" id="PZD73141.1"/>
    </source>
</evidence>
<evidence type="ECO:0000256" key="9">
    <source>
        <dbReference type="ARBA" id="ARBA00023078"/>
    </source>
</evidence>
<evidence type="ECO:0000256" key="7">
    <source>
        <dbReference type="ARBA" id="ARBA00022836"/>
    </source>
</evidence>
<evidence type="ECO:0000256" key="11">
    <source>
        <dbReference type="SAM" id="Phobius"/>
    </source>
</evidence>
<keyword evidence="9" id="KW-0793">Thylakoid</keyword>
<comment type="subcellular location">
    <subcellularLocation>
        <location evidence="2">Cellular thylakoid membrane</location>
        <topology evidence="2">Single-pass membrane protein</topology>
    </subcellularLocation>
</comment>
<reference evidence="12 13" key="1">
    <citation type="journal article" date="2018" name="Sci. Rep.">
        <title>A novel species of the marine cyanobacterium Acaryochloris with a unique pigment content and lifestyle.</title>
        <authorList>
            <person name="Partensky F."/>
            <person name="Six C."/>
            <person name="Ratin M."/>
            <person name="Garczarek L."/>
            <person name="Vaulot D."/>
            <person name="Probert I."/>
            <person name="Calteau A."/>
            <person name="Gourvil P."/>
            <person name="Marie D."/>
            <person name="Grebert T."/>
            <person name="Bouchier C."/>
            <person name="Le Panse S."/>
            <person name="Gachenot M."/>
            <person name="Rodriguez F."/>
            <person name="Garrido J.L."/>
        </authorList>
    </citation>
    <scope>NUCLEOTIDE SEQUENCE [LARGE SCALE GENOMIC DNA]</scope>
    <source>
        <strain evidence="12 13">RCC1774</strain>
    </source>
</reference>
<dbReference type="InterPro" id="IPR001302">
    <property type="entry name" value="PSI_PsaI"/>
</dbReference>
<evidence type="ECO:0000256" key="1">
    <source>
        <dbReference type="ARBA" id="ARBA00003541"/>
    </source>
</evidence>
<evidence type="ECO:0000256" key="4">
    <source>
        <dbReference type="ARBA" id="ARBA00019929"/>
    </source>
</evidence>
<evidence type="ECO:0000256" key="8">
    <source>
        <dbReference type="ARBA" id="ARBA00022989"/>
    </source>
</evidence>
<evidence type="ECO:0000256" key="3">
    <source>
        <dbReference type="ARBA" id="ARBA00005252"/>
    </source>
</evidence>
<name>A0A2W1JWQ9_9CYAN</name>
<gene>
    <name evidence="12" type="primary">psaI</name>
    <name evidence="12" type="ORF">C1752_02827</name>
</gene>
<dbReference type="GO" id="GO:0015979">
    <property type="term" value="P:photosynthesis"/>
    <property type="evidence" value="ECO:0007669"/>
    <property type="project" value="UniProtKB-KW"/>
</dbReference>
<keyword evidence="10 11" id="KW-0472">Membrane</keyword>
<evidence type="ECO:0000256" key="2">
    <source>
        <dbReference type="ARBA" id="ARBA00004376"/>
    </source>
</evidence>
<keyword evidence="6 11" id="KW-0812">Transmembrane</keyword>
<dbReference type="Pfam" id="PF00796">
    <property type="entry name" value="PSI_8"/>
    <property type="match status" value="1"/>
</dbReference>
<dbReference type="GO" id="GO:0009522">
    <property type="term" value="C:photosystem I"/>
    <property type="evidence" value="ECO:0007669"/>
    <property type="project" value="UniProtKB-KW"/>
</dbReference>
<evidence type="ECO:0000256" key="10">
    <source>
        <dbReference type="ARBA" id="ARBA00023136"/>
    </source>
</evidence>
<dbReference type="SUPFAM" id="SSF81540">
    <property type="entry name" value="Subunit VIII of photosystem I reaction centre, PsaI"/>
    <property type="match status" value="1"/>
</dbReference>